<evidence type="ECO:0000256" key="5">
    <source>
        <dbReference type="ARBA" id="ARBA00022801"/>
    </source>
</evidence>
<dbReference type="GO" id="GO:0042973">
    <property type="term" value="F:glucan endo-1,3-beta-D-glucosidase activity"/>
    <property type="evidence" value="ECO:0007669"/>
    <property type="project" value="UniProtKB-EC"/>
</dbReference>
<dbReference type="Pfam" id="PF00332">
    <property type="entry name" value="Glyco_hydro_17"/>
    <property type="match status" value="1"/>
</dbReference>
<evidence type="ECO:0000256" key="6">
    <source>
        <dbReference type="ARBA" id="ARBA00023295"/>
    </source>
</evidence>
<feature type="compositionally biased region" description="Pro residues" evidence="8">
    <location>
        <begin position="373"/>
        <end position="394"/>
    </location>
</feature>
<feature type="compositionally biased region" description="Polar residues" evidence="8">
    <location>
        <begin position="420"/>
        <end position="430"/>
    </location>
</feature>
<keyword evidence="5" id="KW-0378">Hydrolase</keyword>
<keyword evidence="4 9" id="KW-0732">Signal</keyword>
<comment type="similarity">
    <text evidence="2 7">Belongs to the glycosyl hydrolase 17 family.</text>
</comment>
<reference evidence="10" key="1">
    <citation type="journal article" date="2023" name="GigaByte">
        <title>Genome assembly of the bearded iris, Iris pallida Lam.</title>
        <authorList>
            <person name="Bruccoleri R.E."/>
            <person name="Oakeley E.J."/>
            <person name="Faust A.M.E."/>
            <person name="Altorfer M."/>
            <person name="Dessus-Babus S."/>
            <person name="Burckhardt D."/>
            <person name="Oertli M."/>
            <person name="Naumann U."/>
            <person name="Petersen F."/>
            <person name="Wong J."/>
        </authorList>
    </citation>
    <scope>NUCLEOTIDE SEQUENCE</scope>
    <source>
        <strain evidence="10">GSM-AAB239-AS_SAM_17_03QT</strain>
    </source>
</reference>
<evidence type="ECO:0000313" key="12">
    <source>
        <dbReference type="Proteomes" id="UP001140949"/>
    </source>
</evidence>
<comment type="caution">
    <text evidence="10">The sequence shown here is derived from an EMBL/GenBank/DDBJ whole genome shotgun (WGS) entry which is preliminary data.</text>
</comment>
<evidence type="ECO:0000256" key="1">
    <source>
        <dbReference type="ARBA" id="ARBA00000382"/>
    </source>
</evidence>
<evidence type="ECO:0000313" key="10">
    <source>
        <dbReference type="EMBL" id="KAJ6791793.1"/>
    </source>
</evidence>
<dbReference type="Proteomes" id="UP001140949">
    <property type="component" value="Unassembled WGS sequence"/>
</dbReference>
<dbReference type="InterPro" id="IPR017853">
    <property type="entry name" value="GH"/>
</dbReference>
<evidence type="ECO:0000256" key="2">
    <source>
        <dbReference type="ARBA" id="ARBA00008773"/>
    </source>
</evidence>
<dbReference type="EC" id="3.2.1.39" evidence="3"/>
<evidence type="ECO:0000256" key="8">
    <source>
        <dbReference type="SAM" id="MobiDB-lite"/>
    </source>
</evidence>
<proteinExistence type="inferred from homology"/>
<feature type="compositionally biased region" description="Low complexity" evidence="8">
    <location>
        <begin position="395"/>
        <end position="404"/>
    </location>
</feature>
<evidence type="ECO:0000256" key="3">
    <source>
        <dbReference type="ARBA" id="ARBA00012780"/>
    </source>
</evidence>
<evidence type="ECO:0000256" key="7">
    <source>
        <dbReference type="RuleBase" id="RU004335"/>
    </source>
</evidence>
<reference evidence="10" key="2">
    <citation type="submission" date="2023-04" db="EMBL/GenBank/DDBJ databases">
        <authorList>
            <person name="Bruccoleri R.E."/>
            <person name="Oakeley E.J."/>
            <person name="Faust A.-M."/>
            <person name="Dessus-Babus S."/>
            <person name="Altorfer M."/>
            <person name="Burckhardt D."/>
            <person name="Oertli M."/>
            <person name="Naumann U."/>
            <person name="Petersen F."/>
            <person name="Wong J."/>
        </authorList>
    </citation>
    <scope>NUCLEOTIDE SEQUENCE</scope>
    <source>
        <strain evidence="10">GSM-AAB239-AS_SAM_17_03QT</strain>
        <tissue evidence="10">Leaf</tissue>
    </source>
</reference>
<dbReference type="FunFam" id="3.20.20.80:FF:000005">
    <property type="entry name" value="Glucan endo-1,3-beta-glucosidase 14"/>
    <property type="match status" value="1"/>
</dbReference>
<dbReference type="AlphaFoldDB" id="A0AAX6DJ25"/>
<dbReference type="InterPro" id="IPR044965">
    <property type="entry name" value="Glyco_hydro_17_plant"/>
</dbReference>
<dbReference type="SUPFAM" id="SSF51445">
    <property type="entry name" value="(Trans)glycosidases"/>
    <property type="match status" value="1"/>
</dbReference>
<keyword evidence="12" id="KW-1185">Reference proteome</keyword>
<organism evidence="10 12">
    <name type="scientific">Iris pallida</name>
    <name type="common">Sweet iris</name>
    <dbReference type="NCBI Taxonomy" id="29817"/>
    <lineage>
        <taxon>Eukaryota</taxon>
        <taxon>Viridiplantae</taxon>
        <taxon>Streptophyta</taxon>
        <taxon>Embryophyta</taxon>
        <taxon>Tracheophyta</taxon>
        <taxon>Spermatophyta</taxon>
        <taxon>Magnoliopsida</taxon>
        <taxon>Liliopsida</taxon>
        <taxon>Asparagales</taxon>
        <taxon>Iridaceae</taxon>
        <taxon>Iridoideae</taxon>
        <taxon>Irideae</taxon>
        <taxon>Iris</taxon>
    </lineage>
</organism>
<feature type="region of interest" description="Disordered" evidence="8">
    <location>
        <begin position="351"/>
        <end position="430"/>
    </location>
</feature>
<name>A0AAX6DJ25_IRIPA</name>
<dbReference type="EMBL" id="JANAVB010022594">
    <property type="protein sequence ID" value="KAJ6823982.1"/>
    <property type="molecule type" value="Genomic_DNA"/>
</dbReference>
<evidence type="ECO:0000256" key="9">
    <source>
        <dbReference type="SAM" id="SignalP"/>
    </source>
</evidence>
<feature type="signal peptide" evidence="9">
    <location>
        <begin position="1"/>
        <end position="24"/>
    </location>
</feature>
<protein>
    <recommendedName>
        <fullName evidence="3">glucan endo-1,3-beta-D-glucosidase</fullName>
        <ecNumber evidence="3">3.2.1.39</ecNumber>
    </recommendedName>
</protein>
<keyword evidence="6" id="KW-0326">Glycosidase</keyword>
<evidence type="ECO:0000313" key="11">
    <source>
        <dbReference type="EMBL" id="KAJ6823982.1"/>
    </source>
</evidence>
<dbReference type="EMBL" id="JANAVB010044218">
    <property type="protein sequence ID" value="KAJ6791793.1"/>
    <property type="molecule type" value="Genomic_DNA"/>
</dbReference>
<comment type="catalytic activity">
    <reaction evidence="1">
        <text>Hydrolysis of (1-&gt;3)-beta-D-glucosidic linkages in (1-&gt;3)-beta-D-glucans.</text>
        <dbReference type="EC" id="3.2.1.39"/>
    </reaction>
</comment>
<dbReference type="InterPro" id="IPR000490">
    <property type="entry name" value="Glyco_hydro_17"/>
</dbReference>
<evidence type="ECO:0000256" key="4">
    <source>
        <dbReference type="ARBA" id="ARBA00022729"/>
    </source>
</evidence>
<sequence length="452" mass="47970">MEKKKCGGFLVIIQLLHTLINTNSQSFIGVNYGEVADNLPSPAATAKLLQSTSISKLRLYNVNTAMIQALAHTGISIVIGTTNADIPTLASSPSFASQWLSANILPFLPSSAISVISIGNEFLNFGDPSLYSQLLPAMKNLQAALPPNSNIKVSTVHAMAVLAQSDPPSSGAFHADLAPVLTSILGFLSQTKSPFMINPYPYFAYRDDPRPETLAYCLFQPNPGRVDAGSKITYMNMFDAQVDAVRSAVNAAGFPGVEIVVAETGWPYNGDTSEAGATVENAKAFTAGLVNHLRTLVGTPLMPGKSVDTYIFELYDEDLKGGAMSERSFGLYRADQMPIFDAGLSKSSSQMVTNATAPSPSPYQIPPKADAPVQPPQSPAVQPPQSPAVQPPQSPAAKQQQSPAVQPPQSPAAQQQQPPTNLSRPGSSSTATWNVELSITHLSICIIYLLAV</sequence>
<dbReference type="PANTHER" id="PTHR32227">
    <property type="entry name" value="GLUCAN ENDO-1,3-BETA-GLUCOSIDASE BG1-RELATED-RELATED"/>
    <property type="match status" value="1"/>
</dbReference>
<accession>A0AAX6DJ25</accession>
<dbReference type="GO" id="GO:0005975">
    <property type="term" value="P:carbohydrate metabolic process"/>
    <property type="evidence" value="ECO:0007669"/>
    <property type="project" value="InterPro"/>
</dbReference>
<feature type="chain" id="PRO_5044718593" description="glucan endo-1,3-beta-D-glucosidase" evidence="9">
    <location>
        <begin position="25"/>
        <end position="452"/>
    </location>
</feature>
<gene>
    <name evidence="11" type="ORF">M6B38_129990</name>
    <name evidence="10" type="ORF">M6B38_241335</name>
</gene>
<dbReference type="Gene3D" id="3.20.20.80">
    <property type="entry name" value="Glycosidases"/>
    <property type="match status" value="1"/>
</dbReference>